<reference evidence="2" key="1">
    <citation type="submission" date="2019-09" db="EMBL/GenBank/DDBJ databases">
        <title>Characterisation of the sponge microbiome using genome-centric metagenomics.</title>
        <authorList>
            <person name="Engelberts J.P."/>
            <person name="Robbins S.J."/>
            <person name="De Goeij J.M."/>
            <person name="Aranda M."/>
            <person name="Bell S.C."/>
            <person name="Webster N.S."/>
        </authorList>
    </citation>
    <scope>NUCLEOTIDE SEQUENCE</scope>
    <source>
        <strain evidence="2">SB0661_bin_32</strain>
    </source>
</reference>
<dbReference type="AlphaFoldDB" id="A0A6B1D2L4"/>
<evidence type="ECO:0008006" key="3">
    <source>
        <dbReference type="Google" id="ProtNLM"/>
    </source>
</evidence>
<protein>
    <recommendedName>
        <fullName evidence="3">Glycosyl hydrolase</fullName>
    </recommendedName>
</protein>
<gene>
    <name evidence="2" type="ORF">F4X14_02510</name>
</gene>
<dbReference type="Gene3D" id="1.50.10.10">
    <property type="match status" value="1"/>
</dbReference>
<comment type="caution">
    <text evidence="2">The sequence shown here is derived from an EMBL/GenBank/DDBJ whole genome shotgun (WGS) entry which is preliminary data.</text>
</comment>
<dbReference type="InterPro" id="IPR012341">
    <property type="entry name" value="6hp_glycosidase-like_sf"/>
</dbReference>
<evidence type="ECO:0000313" key="2">
    <source>
        <dbReference type="EMBL" id="MYC93818.1"/>
    </source>
</evidence>
<sequence length="566" mass="61288">MTLDEQIEALLAQAPGFWHLDACGVTRSERQIPALLHGVDQPPAGERLQLVLIGGLSGTQEDVDAALAALQSYRTAPGLSQRYALSAVPCGNPDGLALGAAPENGAGGNPGTAYPPPGDSYYDANPEAHYLWRWVSFQAPDLVLEIRTGEATSWEGSALCLELLEQFRSVLNASELPSDSSLMGALSTGEPNLLPPVFGLRLTCAAADLDAELAKLWTVLGQVPDHARSPTRSALQARAARLPLEAARILAGVYGHELDPVIYTQGVAVSGRLRLAQLDREYADPSDGIADMVAPYMSGAEEWFPAGGDGGANLAGLVWADELAATTGDTRYNDLLVQTADRYRTTHDNGVPIPSNPNYQVEDMFFTAAVLGRAFKLTGDDAYLGILTRFLLDADVQQPDGLFWHDRRTPFYWGRGNGFAALSYAETLTYMPDGHPDRAAVLAIHRRHLQALRGYQHRSGMWRQVVNGPGSYPEMTVTCMVGYALARGLRRGWLDAGYTEMLTRAWQGVAARIDDHGGLVDVCTGTGVQQSTRDYLDRPAIFGPDERGGALSLWFVTEMETFLQEN</sequence>
<dbReference type="SUPFAM" id="SSF48208">
    <property type="entry name" value="Six-hairpin glycosidases"/>
    <property type="match status" value="1"/>
</dbReference>
<dbReference type="GO" id="GO:0016787">
    <property type="term" value="F:hydrolase activity"/>
    <property type="evidence" value="ECO:0007669"/>
    <property type="project" value="UniProtKB-KW"/>
</dbReference>
<dbReference type="Pfam" id="PF07470">
    <property type="entry name" value="Glyco_hydro_88"/>
    <property type="match status" value="1"/>
</dbReference>
<evidence type="ECO:0000256" key="1">
    <source>
        <dbReference type="ARBA" id="ARBA00022801"/>
    </source>
</evidence>
<organism evidence="2">
    <name type="scientific">Caldilineaceae bacterium SB0661_bin_32</name>
    <dbReference type="NCBI Taxonomy" id="2605255"/>
    <lineage>
        <taxon>Bacteria</taxon>
        <taxon>Bacillati</taxon>
        <taxon>Chloroflexota</taxon>
        <taxon>Caldilineae</taxon>
        <taxon>Caldilineales</taxon>
        <taxon>Caldilineaceae</taxon>
    </lineage>
</organism>
<dbReference type="InterPro" id="IPR008928">
    <property type="entry name" value="6-hairpin_glycosidase_sf"/>
</dbReference>
<accession>A0A6B1D2L4</accession>
<dbReference type="InterPro" id="IPR052043">
    <property type="entry name" value="PolySaccharide_Degr_Enz"/>
</dbReference>
<dbReference type="InterPro" id="IPR010905">
    <property type="entry name" value="Glyco_hydro_88"/>
</dbReference>
<proteinExistence type="predicted"/>
<dbReference type="EMBL" id="VXMH01000014">
    <property type="protein sequence ID" value="MYC93818.1"/>
    <property type="molecule type" value="Genomic_DNA"/>
</dbReference>
<keyword evidence="1" id="KW-0378">Hydrolase</keyword>
<dbReference type="PANTHER" id="PTHR33886:SF8">
    <property type="entry name" value="UNSATURATED RHAMNOGALACTURONAN HYDROLASE (EUROFUNG)"/>
    <property type="match status" value="1"/>
</dbReference>
<dbReference type="GO" id="GO:0005975">
    <property type="term" value="P:carbohydrate metabolic process"/>
    <property type="evidence" value="ECO:0007669"/>
    <property type="project" value="InterPro"/>
</dbReference>
<name>A0A6B1D2L4_9CHLR</name>
<dbReference type="PANTHER" id="PTHR33886">
    <property type="entry name" value="UNSATURATED RHAMNOGALACTURONAN HYDROLASE (EUROFUNG)"/>
    <property type="match status" value="1"/>
</dbReference>
<dbReference type="SUPFAM" id="SSF53187">
    <property type="entry name" value="Zn-dependent exopeptidases"/>
    <property type="match status" value="1"/>
</dbReference>